<evidence type="ECO:0000313" key="1">
    <source>
        <dbReference type="EMBL" id="KAH7938110.1"/>
    </source>
</evidence>
<accession>A0ACB8CB67</accession>
<reference evidence="1" key="1">
    <citation type="submission" date="2020-05" db="EMBL/GenBank/DDBJ databases">
        <title>Large-scale comparative analyses of tick genomes elucidate their genetic diversity and vector capacities.</title>
        <authorList>
            <person name="Jia N."/>
            <person name="Wang J."/>
            <person name="Shi W."/>
            <person name="Du L."/>
            <person name="Sun Y."/>
            <person name="Zhan W."/>
            <person name="Jiang J."/>
            <person name="Wang Q."/>
            <person name="Zhang B."/>
            <person name="Ji P."/>
            <person name="Sakyi L.B."/>
            <person name="Cui X."/>
            <person name="Yuan T."/>
            <person name="Jiang B."/>
            <person name="Yang W."/>
            <person name="Lam T.T.-Y."/>
            <person name="Chang Q."/>
            <person name="Ding S."/>
            <person name="Wang X."/>
            <person name="Zhu J."/>
            <person name="Ruan X."/>
            <person name="Zhao L."/>
            <person name="Wei J."/>
            <person name="Que T."/>
            <person name="Du C."/>
            <person name="Cheng J."/>
            <person name="Dai P."/>
            <person name="Han X."/>
            <person name="Huang E."/>
            <person name="Gao Y."/>
            <person name="Liu J."/>
            <person name="Shao H."/>
            <person name="Ye R."/>
            <person name="Li L."/>
            <person name="Wei W."/>
            <person name="Wang X."/>
            <person name="Wang C."/>
            <person name="Yang T."/>
            <person name="Huo Q."/>
            <person name="Li W."/>
            <person name="Guo W."/>
            <person name="Chen H."/>
            <person name="Zhou L."/>
            <person name="Ni X."/>
            <person name="Tian J."/>
            <person name="Zhou Y."/>
            <person name="Sheng Y."/>
            <person name="Liu T."/>
            <person name="Pan Y."/>
            <person name="Xia L."/>
            <person name="Li J."/>
            <person name="Zhao F."/>
            <person name="Cao W."/>
        </authorList>
    </citation>
    <scope>NUCLEOTIDE SEQUENCE</scope>
    <source>
        <strain evidence="1">Dsil-2018</strain>
    </source>
</reference>
<organism evidence="1 2">
    <name type="scientific">Dermacentor silvarum</name>
    <name type="common">Tick</name>
    <dbReference type="NCBI Taxonomy" id="543639"/>
    <lineage>
        <taxon>Eukaryota</taxon>
        <taxon>Metazoa</taxon>
        <taxon>Ecdysozoa</taxon>
        <taxon>Arthropoda</taxon>
        <taxon>Chelicerata</taxon>
        <taxon>Arachnida</taxon>
        <taxon>Acari</taxon>
        <taxon>Parasitiformes</taxon>
        <taxon>Ixodida</taxon>
        <taxon>Ixodoidea</taxon>
        <taxon>Ixodidae</taxon>
        <taxon>Rhipicephalinae</taxon>
        <taxon>Dermacentor</taxon>
    </lineage>
</organism>
<evidence type="ECO:0000313" key="2">
    <source>
        <dbReference type="Proteomes" id="UP000821865"/>
    </source>
</evidence>
<keyword evidence="2" id="KW-1185">Reference proteome</keyword>
<name>A0ACB8CB67_DERSI</name>
<dbReference type="Proteomes" id="UP000821865">
    <property type="component" value="Chromosome 8"/>
</dbReference>
<proteinExistence type="predicted"/>
<gene>
    <name evidence="1" type="ORF">HPB49_020033</name>
</gene>
<comment type="caution">
    <text evidence="1">The sequence shown here is derived from an EMBL/GenBank/DDBJ whole genome shotgun (WGS) entry which is preliminary data.</text>
</comment>
<sequence>MARRFRCSHSSAEASKTFHPCPAEAAPALALFSEQRPPANASLLCEHGNEIVARAPKRAGARLRALFPCIIQPAEPQDPMQPEVTPQETVTQTRSGRVHIDRLFTLAKRTSHRCPLLIVGDINSPHTAWGYPTDSPRGAGYGCLSADKQPYPAQSRHGAEIPPPLLAPITVSAETLLPSCPSPTAYLTLRGVRTSTIWVLITALSRFSYEQLKQADPLVVLASRTAHTLHIISDIATWSAQLQRNVPAMTHPLLEDCPAEAMDSHLLPLWEAKAGLEPSWRRQRWNRTLRCRLARLNNELEAHAPILSRRNWESLLFSRISPGDNPHYTCSPNDVLDQPKTEAEVMEELQCLSTSSAPAPGGVQNKAIRNLHSPSSTALTDYFNECWLRDTLPPLWKDAKVVIIPQSGKTLLPANICPMSFTFCAGNLMEHGLQTRLSRYLENSNLLRSGMFGFRPPPPGLPCG</sequence>
<protein>
    <submittedName>
        <fullName evidence="1">Uncharacterized protein</fullName>
    </submittedName>
</protein>
<dbReference type="EMBL" id="CM023477">
    <property type="protein sequence ID" value="KAH7938110.1"/>
    <property type="molecule type" value="Genomic_DNA"/>
</dbReference>